<proteinExistence type="inferred from homology"/>
<evidence type="ECO:0000256" key="3">
    <source>
        <dbReference type="ARBA" id="ARBA00022694"/>
    </source>
</evidence>
<name>A0ABR2HQJ5_9PEZI</name>
<accession>A0ABR2HQJ5</accession>
<gene>
    <name evidence="5" type="ORF">PGQ11_013841</name>
</gene>
<comment type="caution">
    <text evidence="5">The sequence shown here is derived from an EMBL/GenBank/DDBJ whole genome shotgun (WGS) entry which is preliminary data.</text>
</comment>
<organism evidence="5 6">
    <name type="scientific">Apiospora arundinis</name>
    <dbReference type="NCBI Taxonomy" id="335852"/>
    <lineage>
        <taxon>Eukaryota</taxon>
        <taxon>Fungi</taxon>
        <taxon>Dikarya</taxon>
        <taxon>Ascomycota</taxon>
        <taxon>Pezizomycotina</taxon>
        <taxon>Sordariomycetes</taxon>
        <taxon>Xylariomycetidae</taxon>
        <taxon>Amphisphaeriales</taxon>
        <taxon>Apiosporaceae</taxon>
        <taxon>Apiospora</taxon>
    </lineage>
</organism>
<dbReference type="Proteomes" id="UP001390339">
    <property type="component" value="Unassembled WGS sequence"/>
</dbReference>
<feature type="compositionally biased region" description="Low complexity" evidence="4">
    <location>
        <begin position="86"/>
        <end position="101"/>
    </location>
</feature>
<feature type="region of interest" description="Disordered" evidence="4">
    <location>
        <begin position="73"/>
        <end position="119"/>
    </location>
</feature>
<dbReference type="SUPFAM" id="SSF89550">
    <property type="entry name" value="PHP domain-like"/>
    <property type="match status" value="1"/>
</dbReference>
<evidence type="ECO:0000256" key="1">
    <source>
        <dbReference type="ARBA" id="ARBA00004123"/>
    </source>
</evidence>
<evidence type="ECO:0000256" key="2">
    <source>
        <dbReference type="ARBA" id="ARBA00007331"/>
    </source>
</evidence>
<protein>
    <submittedName>
        <fullName evidence="5">RNase P subunit p30</fullName>
    </submittedName>
</protein>
<feature type="compositionally biased region" description="Basic and acidic residues" evidence="4">
    <location>
        <begin position="109"/>
        <end position="119"/>
    </location>
</feature>
<dbReference type="PANTHER" id="PTHR13031:SF0">
    <property type="entry name" value="RIBONUCLEASE P PROTEIN SUBUNIT P30"/>
    <property type="match status" value="1"/>
</dbReference>
<dbReference type="Pfam" id="PF01876">
    <property type="entry name" value="RNase_P_p30"/>
    <property type="match status" value="1"/>
</dbReference>
<comment type="similarity">
    <text evidence="2">Belongs to the eukaryotic/archaeal RNase P protein component 3 family.</text>
</comment>
<keyword evidence="6" id="KW-1185">Reference proteome</keyword>
<comment type="subcellular location">
    <subcellularLocation>
        <location evidence="1">Nucleus</location>
    </subcellularLocation>
</comment>
<feature type="compositionally biased region" description="Low complexity" evidence="4">
    <location>
        <begin position="321"/>
        <end position="335"/>
    </location>
</feature>
<dbReference type="EMBL" id="JAPCWZ010000009">
    <property type="protein sequence ID" value="KAK8851362.1"/>
    <property type="molecule type" value="Genomic_DNA"/>
</dbReference>
<evidence type="ECO:0000313" key="6">
    <source>
        <dbReference type="Proteomes" id="UP001390339"/>
    </source>
</evidence>
<evidence type="ECO:0000256" key="4">
    <source>
        <dbReference type="SAM" id="MobiDB-lite"/>
    </source>
</evidence>
<reference evidence="5 6" key="1">
    <citation type="journal article" date="2024" name="IMA Fungus">
        <title>Apiospora arundinis, a panoply of carbohydrate-active enzymes and secondary metabolites.</title>
        <authorList>
            <person name="Sorensen T."/>
            <person name="Petersen C."/>
            <person name="Muurmann A.T."/>
            <person name="Christiansen J.V."/>
            <person name="Brundto M.L."/>
            <person name="Overgaard C.K."/>
            <person name="Boysen A.T."/>
            <person name="Wollenberg R.D."/>
            <person name="Larsen T.O."/>
            <person name="Sorensen J.L."/>
            <person name="Nielsen K.L."/>
            <person name="Sondergaard T.E."/>
        </authorList>
    </citation>
    <scope>NUCLEOTIDE SEQUENCE [LARGE SCALE GENOMIC DNA]</scope>
    <source>
        <strain evidence="5 6">AAU 773</strain>
    </source>
</reference>
<dbReference type="InterPro" id="IPR002738">
    <property type="entry name" value="RNase_P_p30"/>
</dbReference>
<keyword evidence="3" id="KW-0819">tRNA processing</keyword>
<dbReference type="PANTHER" id="PTHR13031">
    <property type="entry name" value="RIBONUCLEASE P SUBUNIT P30"/>
    <property type="match status" value="1"/>
</dbReference>
<dbReference type="Gene3D" id="3.20.20.140">
    <property type="entry name" value="Metal-dependent hydrolases"/>
    <property type="match status" value="1"/>
</dbReference>
<dbReference type="InterPro" id="IPR016195">
    <property type="entry name" value="Pol/histidinol_Pase-like"/>
</dbReference>
<feature type="compositionally biased region" description="Pro residues" evidence="4">
    <location>
        <begin position="74"/>
        <end position="83"/>
    </location>
</feature>
<sequence length="388" mass="41726">MTFGTISRHRIFGKTETATNQVATRPEQAPKMLYDLNISWSPATSQSDLTQTLRFSASLGYNAVALNHLIENVPPQPKNPLPRFPSQTSQSQPAKAASASNGSGGDNDNNNKEKQKDDGLLPTVLHRATVCMSDPASVQRIPQLATLYDIVAVRPTTEKEFSHACQEVRIEVASLISLDLTQRFQFHFRPKPCMAAVSRGLRFEVCYGQTLRAGASADPRTRATWIGNLMELVRATRGRGIVISSEARRVTELRGPADVVNLLAVWGLAADKGMEGLGVNPRGVVVNEGINRRGYRGVVDIMQVAARDEEAGDKMEGIETAESQAQKGKGAAAAAGGNGKKRKGAANEGRSNDNAPPADGSVSKRQAKKLKKLAAQEGTTTPEEIKSS</sequence>
<evidence type="ECO:0000313" key="5">
    <source>
        <dbReference type="EMBL" id="KAK8851362.1"/>
    </source>
</evidence>
<feature type="region of interest" description="Disordered" evidence="4">
    <location>
        <begin position="309"/>
        <end position="388"/>
    </location>
</feature>